<sequence length="77" mass="8636">MNGPQWLMVKMNLTGIEGPFARRDILMTSISCNPLLSTSISSRSEQHVFFKSCKLRCTFMSTLSVTPTDKSENTVFS</sequence>
<evidence type="ECO:0000313" key="1">
    <source>
        <dbReference type="EMBL" id="TKR73870.1"/>
    </source>
</evidence>
<evidence type="ECO:0000313" key="2">
    <source>
        <dbReference type="Proteomes" id="UP000298663"/>
    </source>
</evidence>
<name>A0A4U5MVM0_STECR</name>
<gene>
    <name evidence="1" type="ORF">L596_021124</name>
</gene>
<comment type="caution">
    <text evidence="1">The sequence shown here is derived from an EMBL/GenBank/DDBJ whole genome shotgun (WGS) entry which is preliminary data.</text>
</comment>
<dbReference type="Proteomes" id="UP000298663">
    <property type="component" value="Unassembled WGS sequence"/>
</dbReference>
<dbReference type="EMBL" id="AZBU02000006">
    <property type="protein sequence ID" value="TKR73870.1"/>
    <property type="molecule type" value="Genomic_DNA"/>
</dbReference>
<accession>A0A4U5MVM0</accession>
<reference evidence="1 2" key="2">
    <citation type="journal article" date="2019" name="G3 (Bethesda)">
        <title>Hybrid Assembly of the Genome of the Entomopathogenic Nematode Steinernema carpocapsae Identifies the X-Chromosome.</title>
        <authorList>
            <person name="Serra L."/>
            <person name="Macchietto M."/>
            <person name="Macias-Munoz A."/>
            <person name="McGill C.J."/>
            <person name="Rodriguez I.M."/>
            <person name="Rodriguez B."/>
            <person name="Murad R."/>
            <person name="Mortazavi A."/>
        </authorList>
    </citation>
    <scope>NUCLEOTIDE SEQUENCE [LARGE SCALE GENOMIC DNA]</scope>
    <source>
        <strain evidence="1 2">ALL</strain>
    </source>
</reference>
<proteinExistence type="predicted"/>
<reference evidence="1 2" key="1">
    <citation type="journal article" date="2015" name="Genome Biol.">
        <title>Comparative genomics of Steinernema reveals deeply conserved gene regulatory networks.</title>
        <authorList>
            <person name="Dillman A.R."/>
            <person name="Macchietto M."/>
            <person name="Porter C.F."/>
            <person name="Rogers A."/>
            <person name="Williams B."/>
            <person name="Antoshechkin I."/>
            <person name="Lee M.M."/>
            <person name="Goodwin Z."/>
            <person name="Lu X."/>
            <person name="Lewis E.E."/>
            <person name="Goodrich-Blair H."/>
            <person name="Stock S.P."/>
            <person name="Adams B.J."/>
            <person name="Sternberg P.W."/>
            <person name="Mortazavi A."/>
        </authorList>
    </citation>
    <scope>NUCLEOTIDE SEQUENCE [LARGE SCALE GENOMIC DNA]</scope>
    <source>
        <strain evidence="1 2">ALL</strain>
    </source>
</reference>
<dbReference type="AlphaFoldDB" id="A0A4U5MVM0"/>
<keyword evidence="2" id="KW-1185">Reference proteome</keyword>
<organism evidence="1 2">
    <name type="scientific">Steinernema carpocapsae</name>
    <name type="common">Entomopathogenic nematode</name>
    <dbReference type="NCBI Taxonomy" id="34508"/>
    <lineage>
        <taxon>Eukaryota</taxon>
        <taxon>Metazoa</taxon>
        <taxon>Ecdysozoa</taxon>
        <taxon>Nematoda</taxon>
        <taxon>Chromadorea</taxon>
        <taxon>Rhabditida</taxon>
        <taxon>Tylenchina</taxon>
        <taxon>Panagrolaimomorpha</taxon>
        <taxon>Strongyloidoidea</taxon>
        <taxon>Steinernematidae</taxon>
        <taxon>Steinernema</taxon>
    </lineage>
</organism>
<protein>
    <submittedName>
        <fullName evidence="1">Uncharacterized protein</fullName>
    </submittedName>
</protein>